<dbReference type="AlphaFoldDB" id="A0A1I7ZT56"/>
<dbReference type="Proteomes" id="UP000095287">
    <property type="component" value="Unplaced"/>
</dbReference>
<evidence type="ECO:0000256" key="1">
    <source>
        <dbReference type="SAM" id="MobiDB-lite"/>
    </source>
</evidence>
<evidence type="ECO:0000313" key="3">
    <source>
        <dbReference type="WBParaSite" id="L893_g29680.t1"/>
    </source>
</evidence>
<feature type="region of interest" description="Disordered" evidence="1">
    <location>
        <begin position="58"/>
        <end position="90"/>
    </location>
</feature>
<sequence>MSLPSTYAKALGTSILCHVKSSKGSAIADESLVSEGQLGHDCAETLEDDLKQRNGKEKRIEFGSGHTGTKKTTRFIHRSKEEKSLYNTVP</sequence>
<proteinExistence type="predicted"/>
<dbReference type="WBParaSite" id="L893_g29680.t1">
    <property type="protein sequence ID" value="L893_g29680.t1"/>
    <property type="gene ID" value="L893_g29680"/>
</dbReference>
<reference evidence="3" key="1">
    <citation type="submission" date="2016-11" db="UniProtKB">
        <authorList>
            <consortium name="WormBaseParasite"/>
        </authorList>
    </citation>
    <scope>IDENTIFICATION</scope>
</reference>
<protein>
    <submittedName>
        <fullName evidence="3">Uncharacterized protein</fullName>
    </submittedName>
</protein>
<keyword evidence="2" id="KW-1185">Reference proteome</keyword>
<evidence type="ECO:0000313" key="2">
    <source>
        <dbReference type="Proteomes" id="UP000095287"/>
    </source>
</evidence>
<organism evidence="2 3">
    <name type="scientific">Steinernema glaseri</name>
    <dbReference type="NCBI Taxonomy" id="37863"/>
    <lineage>
        <taxon>Eukaryota</taxon>
        <taxon>Metazoa</taxon>
        <taxon>Ecdysozoa</taxon>
        <taxon>Nematoda</taxon>
        <taxon>Chromadorea</taxon>
        <taxon>Rhabditida</taxon>
        <taxon>Tylenchina</taxon>
        <taxon>Panagrolaimomorpha</taxon>
        <taxon>Strongyloidoidea</taxon>
        <taxon>Steinernematidae</taxon>
        <taxon>Steinernema</taxon>
    </lineage>
</organism>
<feature type="compositionally biased region" description="Basic residues" evidence="1">
    <location>
        <begin position="68"/>
        <end position="77"/>
    </location>
</feature>
<name>A0A1I7ZT56_9BILA</name>
<accession>A0A1I7ZT56</accession>